<name>A0A4Y3KFF4_CELUD</name>
<feature type="domain" description="NAD(P)-binding" evidence="1">
    <location>
        <begin position="16"/>
        <end position="148"/>
    </location>
</feature>
<evidence type="ECO:0000313" key="2">
    <source>
        <dbReference type="EMBL" id="GEA82737.1"/>
    </source>
</evidence>
<keyword evidence="3" id="KW-1185">Reference proteome</keyword>
<protein>
    <submittedName>
        <fullName evidence="2">Nucleotide-diphosphate-sugar epimerase</fullName>
    </submittedName>
</protein>
<dbReference type="InterPro" id="IPR016040">
    <property type="entry name" value="NAD(P)-bd_dom"/>
</dbReference>
<evidence type="ECO:0000259" key="1">
    <source>
        <dbReference type="Pfam" id="PF13460"/>
    </source>
</evidence>
<dbReference type="GO" id="GO:0044877">
    <property type="term" value="F:protein-containing complex binding"/>
    <property type="evidence" value="ECO:0007669"/>
    <property type="project" value="TreeGrafter"/>
</dbReference>
<organism evidence="2 3">
    <name type="scientific">Cellulomonas uda</name>
    <dbReference type="NCBI Taxonomy" id="1714"/>
    <lineage>
        <taxon>Bacteria</taxon>
        <taxon>Bacillati</taxon>
        <taxon>Actinomycetota</taxon>
        <taxon>Actinomycetes</taxon>
        <taxon>Micrococcales</taxon>
        <taxon>Cellulomonadaceae</taxon>
        <taxon>Cellulomonas</taxon>
    </lineage>
</organism>
<dbReference type="PANTHER" id="PTHR12126">
    <property type="entry name" value="NADH-UBIQUINONE OXIDOREDUCTASE 39 KDA SUBUNIT-RELATED"/>
    <property type="match status" value="1"/>
</dbReference>
<dbReference type="Pfam" id="PF13460">
    <property type="entry name" value="NAD_binding_10"/>
    <property type="match status" value="1"/>
</dbReference>
<dbReference type="InterPro" id="IPR051207">
    <property type="entry name" value="ComplexI_NDUFA9_subunit"/>
</dbReference>
<dbReference type="SUPFAM" id="SSF51735">
    <property type="entry name" value="NAD(P)-binding Rossmann-fold domains"/>
    <property type="match status" value="1"/>
</dbReference>
<dbReference type="RefSeq" id="WP_141322525.1">
    <property type="nucleotide sequence ID" value="NZ_BJLP01000095.1"/>
</dbReference>
<dbReference type="AlphaFoldDB" id="A0A4Y3KFF4"/>
<dbReference type="EMBL" id="BJLP01000095">
    <property type="protein sequence ID" value="GEA82737.1"/>
    <property type="molecule type" value="Genomic_DNA"/>
</dbReference>
<proteinExistence type="predicted"/>
<accession>A0A4Y3KFF4</accession>
<gene>
    <name evidence="2" type="ORF">CUD01_31810</name>
</gene>
<comment type="caution">
    <text evidence="2">The sequence shown here is derived from an EMBL/GenBank/DDBJ whole genome shotgun (WGS) entry which is preliminary data.</text>
</comment>
<reference evidence="2 3" key="1">
    <citation type="submission" date="2019-06" db="EMBL/GenBank/DDBJ databases">
        <title>Whole genome shotgun sequence of Cellulomonas uda NBRC 3747.</title>
        <authorList>
            <person name="Hosoyama A."/>
            <person name="Uohara A."/>
            <person name="Ohji S."/>
            <person name="Ichikawa N."/>
        </authorList>
    </citation>
    <scope>NUCLEOTIDE SEQUENCE [LARGE SCALE GENOMIC DNA]</scope>
    <source>
        <strain evidence="2 3">NBRC 3747</strain>
    </source>
</reference>
<evidence type="ECO:0000313" key="3">
    <source>
        <dbReference type="Proteomes" id="UP000315842"/>
    </source>
</evidence>
<dbReference type="PANTHER" id="PTHR12126:SF11">
    <property type="entry name" value="NADH DEHYDROGENASE [UBIQUINONE] 1 ALPHA SUBCOMPLEX SUBUNIT 9, MITOCHONDRIAL"/>
    <property type="match status" value="1"/>
</dbReference>
<sequence length="261" mass="27512">MAGERAHGDGPVLVTGGTGMLGQAVVAGLVRRGRAVRVLSRRPGESPVGVERVVGDLTTGAGVDEALAGVSAVVHCASEPRRPQHDVDAAAHLLLAARRAGTPHLVFVSIVGVDAIPYSYYRAKLEVEHLVEVGGVPWSILRATQFHQFVPRLLDRFTVAGVTVLPAGTSLQPVDVDEVAMRLVELVEVGPSGRVADLGGPGVVDARTAYRLVAQARGRRPRSVSVRLPGRSFAAFRAGAQLAPEHGTGRRTFEEALADLR</sequence>
<dbReference type="Gene3D" id="3.40.50.720">
    <property type="entry name" value="NAD(P)-binding Rossmann-like Domain"/>
    <property type="match status" value="1"/>
</dbReference>
<dbReference type="InterPro" id="IPR036291">
    <property type="entry name" value="NAD(P)-bd_dom_sf"/>
</dbReference>
<dbReference type="Proteomes" id="UP000315842">
    <property type="component" value="Unassembled WGS sequence"/>
</dbReference>